<protein>
    <submittedName>
        <fullName evidence="3">F-box domain</fullName>
    </submittedName>
</protein>
<feature type="domain" description="F-box" evidence="2">
    <location>
        <begin position="16"/>
        <end position="49"/>
    </location>
</feature>
<sequence length="362" mass="41044">MAGHAEKRGKFTARNWADLPREILVLIARGLSCNNQLRFRGVCKSWRSIGMVEILSLKGLPCLVCFTSVHDGNGGVTSECLISLPMQPSAMRIFHKIDRDDKHKFVGAKVVESKDGWLFCINRYPNFTFLFLFNPFTKETTVLPDLDVVNDHSHCFLYMAASSSPSSHDCIFFASYQSSSHFSINSCCKSDNEWTVYRFPIETPISRVLCAGSTQYCLSLTGDLQAFSMDNRSLTVLGDSISKIFTKIHLFEHNGELFLARFQEKDSIKWKVSQFDRNQEAWMEVKTLETLTIFIGCGYSSESKPVAATGLGKVFEGCICYWEGPSLVLYSFKDGRTRKLRSAYSRAEVYNGYLWFQTPYSS</sequence>
<dbReference type="Pfam" id="PF12937">
    <property type="entry name" value="F-box-like"/>
    <property type="match status" value="1"/>
</dbReference>
<evidence type="ECO:0000313" key="3">
    <source>
        <dbReference type="EMBL" id="KAK6911381.1"/>
    </source>
</evidence>
<dbReference type="Pfam" id="PF03478">
    <property type="entry name" value="Beta-prop_KIB1-4"/>
    <property type="match status" value="1"/>
</dbReference>
<feature type="domain" description="KIB1-4 beta-propeller" evidence="1">
    <location>
        <begin position="96"/>
        <end position="323"/>
    </location>
</feature>
<organism evidence="3 4">
    <name type="scientific">Dillenia turbinata</name>
    <dbReference type="NCBI Taxonomy" id="194707"/>
    <lineage>
        <taxon>Eukaryota</taxon>
        <taxon>Viridiplantae</taxon>
        <taxon>Streptophyta</taxon>
        <taxon>Embryophyta</taxon>
        <taxon>Tracheophyta</taxon>
        <taxon>Spermatophyta</taxon>
        <taxon>Magnoliopsida</taxon>
        <taxon>eudicotyledons</taxon>
        <taxon>Gunneridae</taxon>
        <taxon>Pentapetalae</taxon>
        <taxon>Dilleniales</taxon>
        <taxon>Dilleniaceae</taxon>
        <taxon>Dillenia</taxon>
    </lineage>
</organism>
<dbReference type="InterPro" id="IPR036047">
    <property type="entry name" value="F-box-like_dom_sf"/>
</dbReference>
<accession>A0AAN8UHU0</accession>
<dbReference type="InterPro" id="IPR001810">
    <property type="entry name" value="F-box_dom"/>
</dbReference>
<dbReference type="Proteomes" id="UP001370490">
    <property type="component" value="Unassembled WGS sequence"/>
</dbReference>
<evidence type="ECO:0000259" key="2">
    <source>
        <dbReference type="Pfam" id="PF12937"/>
    </source>
</evidence>
<keyword evidence="4" id="KW-1185">Reference proteome</keyword>
<evidence type="ECO:0000259" key="1">
    <source>
        <dbReference type="Pfam" id="PF03478"/>
    </source>
</evidence>
<evidence type="ECO:0000313" key="4">
    <source>
        <dbReference type="Proteomes" id="UP001370490"/>
    </source>
</evidence>
<dbReference type="PANTHER" id="PTHR44259">
    <property type="entry name" value="OS07G0183000 PROTEIN-RELATED"/>
    <property type="match status" value="1"/>
</dbReference>
<dbReference type="SUPFAM" id="SSF81383">
    <property type="entry name" value="F-box domain"/>
    <property type="match status" value="1"/>
</dbReference>
<gene>
    <name evidence="3" type="ORF">RJ641_023474</name>
</gene>
<dbReference type="Gene3D" id="1.20.1280.50">
    <property type="match status" value="1"/>
</dbReference>
<dbReference type="InterPro" id="IPR005174">
    <property type="entry name" value="KIB1-4_b-propeller"/>
</dbReference>
<dbReference type="EMBL" id="JBAMMX010000028">
    <property type="protein sequence ID" value="KAK6911381.1"/>
    <property type="molecule type" value="Genomic_DNA"/>
</dbReference>
<dbReference type="InterPro" id="IPR050942">
    <property type="entry name" value="F-box_BR-signaling"/>
</dbReference>
<comment type="caution">
    <text evidence="3">The sequence shown here is derived from an EMBL/GenBank/DDBJ whole genome shotgun (WGS) entry which is preliminary data.</text>
</comment>
<reference evidence="3 4" key="1">
    <citation type="submission" date="2023-12" db="EMBL/GenBank/DDBJ databases">
        <title>A high-quality genome assembly for Dillenia turbinata (Dilleniales).</title>
        <authorList>
            <person name="Chanderbali A."/>
        </authorList>
    </citation>
    <scope>NUCLEOTIDE SEQUENCE [LARGE SCALE GENOMIC DNA]</scope>
    <source>
        <strain evidence="3">LSX21</strain>
        <tissue evidence="3">Leaf</tissue>
    </source>
</reference>
<name>A0AAN8UHU0_9MAGN</name>
<proteinExistence type="predicted"/>
<dbReference type="AlphaFoldDB" id="A0AAN8UHU0"/>